<reference evidence="1" key="2">
    <citation type="journal article" date="2015" name="Fish Shellfish Immunol.">
        <title>Early steps in the European eel (Anguilla anguilla)-Vibrio vulnificus interaction in the gills: Role of the RtxA13 toxin.</title>
        <authorList>
            <person name="Callol A."/>
            <person name="Pajuelo D."/>
            <person name="Ebbesson L."/>
            <person name="Teles M."/>
            <person name="MacKenzie S."/>
            <person name="Amaro C."/>
        </authorList>
    </citation>
    <scope>NUCLEOTIDE SEQUENCE</scope>
</reference>
<name>A0A0E9XXG8_ANGAN</name>
<dbReference type="AlphaFoldDB" id="A0A0E9XXG8"/>
<organism evidence="1">
    <name type="scientific">Anguilla anguilla</name>
    <name type="common">European freshwater eel</name>
    <name type="synonym">Muraena anguilla</name>
    <dbReference type="NCBI Taxonomy" id="7936"/>
    <lineage>
        <taxon>Eukaryota</taxon>
        <taxon>Metazoa</taxon>
        <taxon>Chordata</taxon>
        <taxon>Craniata</taxon>
        <taxon>Vertebrata</taxon>
        <taxon>Euteleostomi</taxon>
        <taxon>Actinopterygii</taxon>
        <taxon>Neopterygii</taxon>
        <taxon>Teleostei</taxon>
        <taxon>Anguilliformes</taxon>
        <taxon>Anguillidae</taxon>
        <taxon>Anguilla</taxon>
    </lineage>
</organism>
<proteinExistence type="predicted"/>
<protein>
    <submittedName>
        <fullName evidence="1">Uncharacterized protein</fullName>
    </submittedName>
</protein>
<evidence type="ECO:0000313" key="1">
    <source>
        <dbReference type="EMBL" id="JAI07127.1"/>
    </source>
</evidence>
<reference evidence="1" key="1">
    <citation type="submission" date="2014-11" db="EMBL/GenBank/DDBJ databases">
        <authorList>
            <person name="Amaro Gonzalez C."/>
        </authorList>
    </citation>
    <scope>NUCLEOTIDE SEQUENCE</scope>
</reference>
<sequence length="28" mass="3241">MIYVTLKSHDVGVKIRLKELHSITSEQD</sequence>
<accession>A0A0E9XXG8</accession>
<dbReference type="EMBL" id="GBXM01001451">
    <property type="protein sequence ID" value="JAI07127.1"/>
    <property type="molecule type" value="Transcribed_RNA"/>
</dbReference>